<accession>A0A1L9RNH4</accession>
<evidence type="ECO:0000313" key="3">
    <source>
        <dbReference type="EMBL" id="OJJ36476.1"/>
    </source>
</evidence>
<gene>
    <name evidence="3" type="ORF">ASPWEDRAFT_169992</name>
</gene>
<dbReference type="Proteomes" id="UP000184383">
    <property type="component" value="Unassembled WGS sequence"/>
</dbReference>
<dbReference type="OrthoDB" id="4444391at2759"/>
<feature type="domain" description="ER-bound oxygenase mpaB/mpaB'/Rubber oxygenase catalytic" evidence="2">
    <location>
        <begin position="43"/>
        <end position="260"/>
    </location>
</feature>
<dbReference type="VEuPathDB" id="FungiDB:ASPWEDRAFT_169992"/>
<dbReference type="Pfam" id="PF09995">
    <property type="entry name" value="MPAB_Lcp_cat"/>
    <property type="match status" value="1"/>
</dbReference>
<dbReference type="InterPro" id="IPR018713">
    <property type="entry name" value="MPAB/Lcp_cat_dom"/>
</dbReference>
<evidence type="ECO:0000259" key="2">
    <source>
        <dbReference type="Pfam" id="PF09995"/>
    </source>
</evidence>
<keyword evidence="4" id="KW-1185">Reference proteome</keyword>
<dbReference type="EMBL" id="KV878211">
    <property type="protein sequence ID" value="OJJ36476.1"/>
    <property type="molecule type" value="Genomic_DNA"/>
</dbReference>
<sequence length="291" mass="32845">MDEKDQISQSSQEPASDNVPSDNVPSGNSRLDALENLEILPQILQEGILFAGSGTAILLQAAMPGIKRSEGDHHKNLATELGDNLQAFMSYISCFVFGTKEEKKTLLNLLQSHQPPLRGSDNYATNPEIQLWVAATLYATATDFYQRIYGRVNYRTAEKAYTEYALLIACLGMTPGTWPETRQAFWTYWDDQIEKLTVAADAHQFVKDLLHDKAMPTWVQLMKPLLHVATIEMLPPRIREGYGLKSTFSTRLLYRTSMGFSVAAYPALPKSVRSYALKYYLEDLRKHMNVV</sequence>
<name>A0A1L9RNH4_ASPWE</name>
<protein>
    <recommendedName>
        <fullName evidence="2">ER-bound oxygenase mpaB/mpaB'/Rubber oxygenase catalytic domain-containing protein</fullName>
    </recommendedName>
</protein>
<feature type="region of interest" description="Disordered" evidence="1">
    <location>
        <begin position="1"/>
        <end position="28"/>
    </location>
</feature>
<dbReference type="STRING" id="1073089.A0A1L9RNH4"/>
<reference evidence="4" key="1">
    <citation type="journal article" date="2017" name="Genome Biol.">
        <title>Comparative genomics reveals high biological diversity and specific adaptations in the industrially and medically important fungal genus Aspergillus.</title>
        <authorList>
            <person name="de Vries R.P."/>
            <person name="Riley R."/>
            <person name="Wiebenga A."/>
            <person name="Aguilar-Osorio G."/>
            <person name="Amillis S."/>
            <person name="Uchima C.A."/>
            <person name="Anderluh G."/>
            <person name="Asadollahi M."/>
            <person name="Askin M."/>
            <person name="Barry K."/>
            <person name="Battaglia E."/>
            <person name="Bayram O."/>
            <person name="Benocci T."/>
            <person name="Braus-Stromeyer S.A."/>
            <person name="Caldana C."/>
            <person name="Canovas D."/>
            <person name="Cerqueira G.C."/>
            <person name="Chen F."/>
            <person name="Chen W."/>
            <person name="Choi C."/>
            <person name="Clum A."/>
            <person name="Dos Santos R.A."/>
            <person name="Damasio A.R."/>
            <person name="Diallinas G."/>
            <person name="Emri T."/>
            <person name="Fekete E."/>
            <person name="Flipphi M."/>
            <person name="Freyberg S."/>
            <person name="Gallo A."/>
            <person name="Gournas C."/>
            <person name="Habgood R."/>
            <person name="Hainaut M."/>
            <person name="Harispe M.L."/>
            <person name="Henrissat B."/>
            <person name="Hilden K.S."/>
            <person name="Hope R."/>
            <person name="Hossain A."/>
            <person name="Karabika E."/>
            <person name="Karaffa L."/>
            <person name="Karanyi Z."/>
            <person name="Krasevec N."/>
            <person name="Kuo A."/>
            <person name="Kusch H."/>
            <person name="LaButti K."/>
            <person name="Lagendijk E.L."/>
            <person name="Lapidus A."/>
            <person name="Levasseur A."/>
            <person name="Lindquist E."/>
            <person name="Lipzen A."/>
            <person name="Logrieco A.F."/>
            <person name="MacCabe A."/>
            <person name="Maekelae M.R."/>
            <person name="Malavazi I."/>
            <person name="Melin P."/>
            <person name="Meyer V."/>
            <person name="Mielnichuk N."/>
            <person name="Miskei M."/>
            <person name="Molnar A.P."/>
            <person name="Mule G."/>
            <person name="Ngan C.Y."/>
            <person name="Orejas M."/>
            <person name="Orosz E."/>
            <person name="Ouedraogo J.P."/>
            <person name="Overkamp K.M."/>
            <person name="Park H.-S."/>
            <person name="Perrone G."/>
            <person name="Piumi F."/>
            <person name="Punt P.J."/>
            <person name="Ram A.F."/>
            <person name="Ramon A."/>
            <person name="Rauscher S."/>
            <person name="Record E."/>
            <person name="Riano-Pachon D.M."/>
            <person name="Robert V."/>
            <person name="Roehrig J."/>
            <person name="Ruller R."/>
            <person name="Salamov A."/>
            <person name="Salih N.S."/>
            <person name="Samson R.A."/>
            <person name="Sandor E."/>
            <person name="Sanguinetti M."/>
            <person name="Schuetze T."/>
            <person name="Sepcic K."/>
            <person name="Shelest E."/>
            <person name="Sherlock G."/>
            <person name="Sophianopoulou V."/>
            <person name="Squina F.M."/>
            <person name="Sun H."/>
            <person name="Susca A."/>
            <person name="Todd R.B."/>
            <person name="Tsang A."/>
            <person name="Unkles S.E."/>
            <person name="van de Wiele N."/>
            <person name="van Rossen-Uffink D."/>
            <person name="Oliveira J.V."/>
            <person name="Vesth T.C."/>
            <person name="Visser J."/>
            <person name="Yu J.-H."/>
            <person name="Zhou M."/>
            <person name="Andersen M.R."/>
            <person name="Archer D.B."/>
            <person name="Baker S.E."/>
            <person name="Benoit I."/>
            <person name="Brakhage A.A."/>
            <person name="Braus G.H."/>
            <person name="Fischer R."/>
            <person name="Frisvad J.C."/>
            <person name="Goldman G.H."/>
            <person name="Houbraken J."/>
            <person name="Oakley B."/>
            <person name="Pocsi I."/>
            <person name="Scazzocchio C."/>
            <person name="Seiboth B."/>
            <person name="vanKuyk P.A."/>
            <person name="Wortman J."/>
            <person name="Dyer P.S."/>
            <person name="Grigoriev I.V."/>
        </authorList>
    </citation>
    <scope>NUCLEOTIDE SEQUENCE [LARGE SCALE GENOMIC DNA]</scope>
    <source>
        <strain evidence="4">DTO 134E9</strain>
    </source>
</reference>
<dbReference type="RefSeq" id="XP_040690152.1">
    <property type="nucleotide sequence ID" value="XM_040830551.1"/>
</dbReference>
<evidence type="ECO:0000256" key="1">
    <source>
        <dbReference type="SAM" id="MobiDB-lite"/>
    </source>
</evidence>
<dbReference type="PANTHER" id="PTHR36151">
    <property type="entry name" value="BLR2777 PROTEIN"/>
    <property type="match status" value="1"/>
</dbReference>
<proteinExistence type="predicted"/>
<dbReference type="GeneID" id="63746399"/>
<organism evidence="3 4">
    <name type="scientific">Aspergillus wentii DTO 134E9</name>
    <dbReference type="NCBI Taxonomy" id="1073089"/>
    <lineage>
        <taxon>Eukaryota</taxon>
        <taxon>Fungi</taxon>
        <taxon>Dikarya</taxon>
        <taxon>Ascomycota</taxon>
        <taxon>Pezizomycotina</taxon>
        <taxon>Eurotiomycetes</taxon>
        <taxon>Eurotiomycetidae</taxon>
        <taxon>Eurotiales</taxon>
        <taxon>Aspergillaceae</taxon>
        <taxon>Aspergillus</taxon>
        <taxon>Aspergillus subgen. Cremei</taxon>
    </lineage>
</organism>
<dbReference type="PANTHER" id="PTHR36151:SF3">
    <property type="entry name" value="ER-BOUND OXYGENASE MPAB_MPAB'_RUBBER OXYGENASE CATALYTIC DOMAIN-CONTAINING PROTEIN"/>
    <property type="match status" value="1"/>
</dbReference>
<dbReference type="GO" id="GO:0016491">
    <property type="term" value="F:oxidoreductase activity"/>
    <property type="evidence" value="ECO:0007669"/>
    <property type="project" value="InterPro"/>
</dbReference>
<feature type="compositionally biased region" description="Polar residues" evidence="1">
    <location>
        <begin position="7"/>
        <end position="28"/>
    </location>
</feature>
<dbReference type="AlphaFoldDB" id="A0A1L9RNH4"/>
<evidence type="ECO:0000313" key="4">
    <source>
        <dbReference type="Proteomes" id="UP000184383"/>
    </source>
</evidence>